<gene>
    <name evidence="3" type="ORF">Tci_016788</name>
</gene>
<dbReference type="AlphaFoldDB" id="A0A6L2K7P8"/>
<protein>
    <recommendedName>
        <fullName evidence="2">Integrase catalytic domain-containing protein</fullName>
    </recommendedName>
</protein>
<evidence type="ECO:0000256" key="1">
    <source>
        <dbReference type="SAM" id="MobiDB-lite"/>
    </source>
</evidence>
<dbReference type="Gene3D" id="3.30.420.10">
    <property type="entry name" value="Ribonuclease H-like superfamily/Ribonuclease H"/>
    <property type="match status" value="1"/>
</dbReference>
<evidence type="ECO:0000313" key="3">
    <source>
        <dbReference type="EMBL" id="GEU44810.1"/>
    </source>
</evidence>
<dbReference type="Pfam" id="PF13976">
    <property type="entry name" value="gag_pre-integrs"/>
    <property type="match status" value="1"/>
</dbReference>
<dbReference type="EMBL" id="BKCJ010001896">
    <property type="protein sequence ID" value="GEU44810.1"/>
    <property type="molecule type" value="Genomic_DNA"/>
</dbReference>
<dbReference type="PROSITE" id="PS50994">
    <property type="entry name" value="INTEGRASE"/>
    <property type="match status" value="1"/>
</dbReference>
<dbReference type="PANTHER" id="PTHR42648:SF32">
    <property type="entry name" value="RIBONUCLEASE H-LIKE DOMAIN, GAG-PRE-INTEGRASE DOMAIN PROTEIN-RELATED"/>
    <property type="match status" value="1"/>
</dbReference>
<accession>A0A6L2K7P8</accession>
<organism evidence="3">
    <name type="scientific">Tanacetum cinerariifolium</name>
    <name type="common">Dalmatian daisy</name>
    <name type="synonym">Chrysanthemum cinerariifolium</name>
    <dbReference type="NCBI Taxonomy" id="118510"/>
    <lineage>
        <taxon>Eukaryota</taxon>
        <taxon>Viridiplantae</taxon>
        <taxon>Streptophyta</taxon>
        <taxon>Embryophyta</taxon>
        <taxon>Tracheophyta</taxon>
        <taxon>Spermatophyta</taxon>
        <taxon>Magnoliopsida</taxon>
        <taxon>eudicotyledons</taxon>
        <taxon>Gunneridae</taxon>
        <taxon>Pentapetalae</taxon>
        <taxon>asterids</taxon>
        <taxon>campanulids</taxon>
        <taxon>Asterales</taxon>
        <taxon>Asteraceae</taxon>
        <taxon>Asteroideae</taxon>
        <taxon>Anthemideae</taxon>
        <taxon>Anthemidinae</taxon>
        <taxon>Tanacetum</taxon>
    </lineage>
</organism>
<feature type="compositionally biased region" description="Basic and acidic residues" evidence="1">
    <location>
        <begin position="755"/>
        <end position="765"/>
    </location>
</feature>
<name>A0A6L2K7P8_TANCI</name>
<sequence>MDLQDKGVIDSGCSRYMQGTCPILHTIKKLIKDMLLLEETLKEGKSQENVLLKLLVDESQVLLRVPRKNNMYSVDLKNIVPKGGLTCLSAKATSNESKLWHRRLGHLSFKTMNKVVKGNLVRELNEKTYCLVVINDYSRFTWVFFLDTKDETSGILKSFITRIENLVDHKVKVIRYDNRAEFKNREMSQFCEMKGILRQYIVARTPQQNGVAKRRNKTLIEAARTMLADSKLLATFWAEAVNTACYVQNRVLVVKPYNKTPYEIFHGRTPTLSFMRTFECLVTILNTKDHLGKFDGHAEEGSGPNWLFDIDVLTRIMNYEPIVAGTQSKGFAVDPNMPALEDISTFNFSNEDEDKDAVADMNNLETTIQVSPTPTIRIHKDHPIDQVIKDLHSAIQIRNMSKNLEEHGFVRFEDLDFPDRVYKVEKALYGLHQAPRAWKELCNAFEKSMHEKFQMKSIRELTFFLGLQVKQKNDGIFISQDKYVAEILKKLGFIEVKNASTLMETQKPLLKDEDGEEVDVYMYRSMIYLTSLRHDIMFAVCACARYQVNPKVSHLHAVKRIFRVDGKEIIITKSSVRRDLQLADEDEHVADEAVRKERGDSLVRVVTTTSSLEAEQDSGAKKPWGIPLLKLALDEGYSSKNYVRMFLRALHPKWRVTVTAIKESKDLTSLSFDELIGNLKVHEMIIKKDSKIVKAKVERKSIALKAKKESSDEECSTFSGKDEEYTMAVRDFKKFFKRSGRFVKQPRNNKKTFQRSRDDKNDKNQRAFVRGSWSDSDDEKVKDETCLVAHASSEVTDMSKVDKTGHEKKRVQEIEAEGEFISNLILLIQ</sequence>
<dbReference type="GO" id="GO:0015074">
    <property type="term" value="P:DNA integration"/>
    <property type="evidence" value="ECO:0007669"/>
    <property type="project" value="InterPro"/>
</dbReference>
<feature type="domain" description="Integrase catalytic" evidence="2">
    <location>
        <begin position="92"/>
        <end position="269"/>
    </location>
</feature>
<comment type="caution">
    <text evidence="3">The sequence shown here is derived from an EMBL/GenBank/DDBJ whole genome shotgun (WGS) entry which is preliminary data.</text>
</comment>
<dbReference type="SUPFAM" id="SSF53098">
    <property type="entry name" value="Ribonuclease H-like"/>
    <property type="match status" value="1"/>
</dbReference>
<feature type="region of interest" description="Disordered" evidence="1">
    <location>
        <begin position="747"/>
        <end position="777"/>
    </location>
</feature>
<evidence type="ECO:0000259" key="2">
    <source>
        <dbReference type="PROSITE" id="PS50994"/>
    </source>
</evidence>
<dbReference type="InterPro" id="IPR039537">
    <property type="entry name" value="Retrotran_Ty1/copia-like"/>
</dbReference>
<dbReference type="InterPro" id="IPR012337">
    <property type="entry name" value="RNaseH-like_sf"/>
</dbReference>
<dbReference type="InterPro" id="IPR025724">
    <property type="entry name" value="GAG-pre-integrase_dom"/>
</dbReference>
<proteinExistence type="predicted"/>
<dbReference type="PANTHER" id="PTHR42648">
    <property type="entry name" value="TRANSPOSASE, PUTATIVE-RELATED"/>
    <property type="match status" value="1"/>
</dbReference>
<dbReference type="InterPro" id="IPR001584">
    <property type="entry name" value="Integrase_cat-core"/>
</dbReference>
<dbReference type="GO" id="GO:0003676">
    <property type="term" value="F:nucleic acid binding"/>
    <property type="evidence" value="ECO:0007669"/>
    <property type="project" value="InterPro"/>
</dbReference>
<dbReference type="InterPro" id="IPR036397">
    <property type="entry name" value="RNaseH_sf"/>
</dbReference>
<reference evidence="3" key="1">
    <citation type="journal article" date="2019" name="Sci. Rep.">
        <title>Draft genome of Tanacetum cinerariifolium, the natural source of mosquito coil.</title>
        <authorList>
            <person name="Yamashiro T."/>
            <person name="Shiraishi A."/>
            <person name="Satake H."/>
            <person name="Nakayama K."/>
        </authorList>
    </citation>
    <scope>NUCLEOTIDE SEQUENCE</scope>
</reference>